<proteinExistence type="predicted"/>
<sequence length="81" mass="9200">MTTLELIVTIIAPLVALSIFLITLLVNITSRLTKLETSMDLLLQWVACLNGEISDKKEYKKFLKKLERVSKEKFGNENCGK</sequence>
<feature type="transmembrane region" description="Helical" evidence="1">
    <location>
        <begin position="6"/>
        <end position="26"/>
    </location>
</feature>
<dbReference type="RefSeq" id="WP_276698570.1">
    <property type="nucleotide sequence ID" value="NZ_JADIIL010000014.1"/>
</dbReference>
<evidence type="ECO:0000256" key="1">
    <source>
        <dbReference type="SAM" id="Phobius"/>
    </source>
</evidence>
<organism evidence="2 3">
    <name type="scientific">Methanobacterium formicicum</name>
    <dbReference type="NCBI Taxonomy" id="2162"/>
    <lineage>
        <taxon>Archaea</taxon>
        <taxon>Methanobacteriati</taxon>
        <taxon>Methanobacteriota</taxon>
        <taxon>Methanomada group</taxon>
        <taxon>Methanobacteria</taxon>
        <taxon>Methanobacteriales</taxon>
        <taxon>Methanobacteriaceae</taxon>
        <taxon>Methanobacterium</taxon>
    </lineage>
</organism>
<evidence type="ECO:0000313" key="3">
    <source>
        <dbReference type="Proteomes" id="UP000606900"/>
    </source>
</evidence>
<evidence type="ECO:0000313" key="2">
    <source>
        <dbReference type="EMBL" id="MBF4474548.1"/>
    </source>
</evidence>
<keyword evidence="1" id="KW-0812">Transmembrane</keyword>
<dbReference type="EMBL" id="JADIIL010000014">
    <property type="protein sequence ID" value="MBF4474548.1"/>
    <property type="molecule type" value="Genomic_DNA"/>
</dbReference>
<accession>A0A843AKW0</accession>
<name>A0A843AKW0_METFO</name>
<reference evidence="2" key="1">
    <citation type="submission" date="2020-10" db="EMBL/GenBank/DDBJ databases">
        <title>Dehalococcoides mccartyi of a TCE/Cr reducing biochatode.</title>
        <authorList>
            <person name="Matturro B."/>
        </authorList>
    </citation>
    <scope>NUCLEOTIDE SEQUENCE</scope>
    <source>
        <strain evidence="2">Bin2</strain>
    </source>
</reference>
<gene>
    <name evidence="2" type="ORF">ISP06_03625</name>
</gene>
<keyword evidence="1" id="KW-1133">Transmembrane helix</keyword>
<dbReference type="Proteomes" id="UP000606900">
    <property type="component" value="Unassembled WGS sequence"/>
</dbReference>
<dbReference type="AlphaFoldDB" id="A0A843AKW0"/>
<comment type="caution">
    <text evidence="2">The sequence shown here is derived from an EMBL/GenBank/DDBJ whole genome shotgun (WGS) entry which is preliminary data.</text>
</comment>
<protein>
    <submittedName>
        <fullName evidence="2">Uncharacterized protein</fullName>
    </submittedName>
</protein>
<keyword evidence="1" id="KW-0472">Membrane</keyword>